<dbReference type="PRINTS" id="PR00757">
    <property type="entry name" value="AMINEOXDASEF"/>
</dbReference>
<comment type="catalytic activity">
    <reaction evidence="4">
        <text>a secondary aliphatic amine + O2 + H2O = a primary amine + an aldehyde + H2O2</text>
        <dbReference type="Rhea" id="RHEA:26414"/>
        <dbReference type="ChEBI" id="CHEBI:15377"/>
        <dbReference type="ChEBI" id="CHEBI:15379"/>
        <dbReference type="ChEBI" id="CHEBI:16240"/>
        <dbReference type="ChEBI" id="CHEBI:17478"/>
        <dbReference type="ChEBI" id="CHEBI:58855"/>
        <dbReference type="ChEBI" id="CHEBI:65296"/>
        <dbReference type="EC" id="1.4.3.4"/>
    </reaction>
</comment>
<dbReference type="Gene3D" id="1.10.405.10">
    <property type="entry name" value="Guanine Nucleotide Dissociation Inhibitor, domain 1"/>
    <property type="match status" value="1"/>
</dbReference>
<protein>
    <recommendedName>
        <fullName evidence="6">Amine oxidase</fullName>
        <ecNumber evidence="6">1.4.3.-</ecNumber>
    </recommendedName>
</protein>
<dbReference type="PANTHER" id="PTHR43563:SF14">
    <property type="entry name" value="AMINE OXIDASE"/>
    <property type="match status" value="1"/>
</dbReference>
<evidence type="ECO:0000313" key="8">
    <source>
        <dbReference type="EMBL" id="KEQ57933.1"/>
    </source>
</evidence>
<sequence length="607" mass="65086">MPFHIAALDPTPGRRGYVAAGTRTSATDIINVTGQVGSAADGTIPPDYESQIHLALLNLRRVLAEGGATIADILKINLYIVNYNPEQRLHTRILTNWLAGHRPACTLVPVSQLAHPGWLFEIDAVAAKKNDLSTVALQTTRSLVANQSSVDVIIIGAGLAGLNAATKIKEAGLSCMVLEARDRVGGRTWSQPLSDGRGIVELGAAWINDTNQTVMAGLARKFGLELLVQSIDGDCTLQDENGQVSTFKYGDLPQLGAAVQRDIAQIRDCTEADSQSVDCARPRNTNLDTITFATYLRQNGAKGAALQTASIWCRAMLGREPEDVSALFFLNYCKSGGGLLNMRNDGKGGAQALRVRQGTQSFSKGLAAELGPGVVHLSTPVHAIQQVEGRMALVHTGSRVVVARKVITTVPPAALKHVNFFPPLPRDKQVLIDSFRFGFYRKVMGVFTEPFWLKKSHCGLTQSFNGPSSVMRDSSSPADGKWVLTCFMTSNTGAAWAALPQAEAHEQLLSQICKLYDSPEARDLFVEFISSSWDKDPLTGGGCPAASLSPGVLDSVGHTLREPFGLVHFAGTETAAEWKGYMEGASRSGQRAANEVLADLLSPVAKL</sequence>
<dbReference type="EMBL" id="KL584864">
    <property type="protein sequence ID" value="KEQ57933.1"/>
    <property type="molecule type" value="Genomic_DNA"/>
</dbReference>
<dbReference type="PANTHER" id="PTHR43563">
    <property type="entry name" value="AMINE OXIDASE"/>
    <property type="match status" value="1"/>
</dbReference>
<dbReference type="Pfam" id="PF01593">
    <property type="entry name" value="Amino_oxidase"/>
    <property type="match status" value="1"/>
</dbReference>
<dbReference type="Proteomes" id="UP000030672">
    <property type="component" value="Unassembled WGS sequence"/>
</dbReference>
<dbReference type="GeneID" id="63917155"/>
<dbReference type="HOGENOM" id="CLU_004498_0_3_1"/>
<dbReference type="STRING" id="1043003.A0A074VC48"/>
<feature type="binding site" evidence="5">
    <location>
        <position position="381"/>
    </location>
    <ligand>
        <name>FAD</name>
        <dbReference type="ChEBI" id="CHEBI:57692"/>
    </ligand>
</feature>
<dbReference type="RefSeq" id="XP_040874957.1">
    <property type="nucleotide sequence ID" value="XM_041023782.1"/>
</dbReference>
<comment type="cofactor">
    <cofactor evidence="1 6">
        <name>FAD</name>
        <dbReference type="ChEBI" id="CHEBI:57692"/>
    </cofactor>
</comment>
<dbReference type="SUPFAM" id="SSF55298">
    <property type="entry name" value="YjgF-like"/>
    <property type="match status" value="1"/>
</dbReference>
<keyword evidence="3 6" id="KW-0560">Oxidoreductase</keyword>
<feature type="binding site" evidence="5">
    <location>
        <position position="573"/>
    </location>
    <ligand>
        <name>FAD</name>
        <dbReference type="ChEBI" id="CHEBI:57692"/>
    </ligand>
</feature>
<feature type="binding site" evidence="5">
    <location>
        <position position="487"/>
    </location>
    <ligand>
        <name>substrate</name>
    </ligand>
</feature>
<comment type="similarity">
    <text evidence="2 6">Belongs to the flavin monoamine oxidase family.</text>
</comment>
<organism evidence="8 9">
    <name type="scientific">Aureobasidium melanogenum (strain CBS 110374)</name>
    <name type="common">Aureobasidium pullulans var. melanogenum</name>
    <dbReference type="NCBI Taxonomy" id="1043003"/>
    <lineage>
        <taxon>Eukaryota</taxon>
        <taxon>Fungi</taxon>
        <taxon>Dikarya</taxon>
        <taxon>Ascomycota</taxon>
        <taxon>Pezizomycotina</taxon>
        <taxon>Dothideomycetes</taxon>
        <taxon>Dothideomycetidae</taxon>
        <taxon>Dothideales</taxon>
        <taxon>Saccotheciaceae</taxon>
        <taxon>Aureobasidium</taxon>
    </lineage>
</organism>
<dbReference type="SUPFAM" id="SSF51905">
    <property type="entry name" value="FAD/NAD(P)-binding domain"/>
    <property type="match status" value="1"/>
</dbReference>
<feature type="domain" description="Amine oxidase" evidence="7">
    <location>
        <begin position="159"/>
        <end position="597"/>
    </location>
</feature>
<dbReference type="InterPro" id="IPR006175">
    <property type="entry name" value="YjgF/YER057c/UK114"/>
</dbReference>
<accession>A0A074VC48</accession>
<evidence type="ECO:0000256" key="6">
    <source>
        <dbReference type="RuleBase" id="RU362067"/>
    </source>
</evidence>
<evidence type="ECO:0000256" key="3">
    <source>
        <dbReference type="ARBA" id="ARBA00023002"/>
    </source>
</evidence>
<dbReference type="EC" id="1.4.3.-" evidence="6"/>
<gene>
    <name evidence="8" type="ORF">M437DRAFT_60599</name>
</gene>
<evidence type="ECO:0000256" key="1">
    <source>
        <dbReference type="ARBA" id="ARBA00001974"/>
    </source>
</evidence>
<evidence type="ECO:0000256" key="4">
    <source>
        <dbReference type="ARBA" id="ARBA00048448"/>
    </source>
</evidence>
<keyword evidence="6" id="KW-0285">Flavoprotein</keyword>
<dbReference type="GO" id="GO:0097621">
    <property type="term" value="F:monoamine oxidase activity"/>
    <property type="evidence" value="ECO:0007669"/>
    <property type="project" value="UniProtKB-EC"/>
</dbReference>
<evidence type="ECO:0000313" key="9">
    <source>
        <dbReference type="Proteomes" id="UP000030672"/>
    </source>
</evidence>
<feature type="binding site" evidence="5">
    <location>
        <begin position="179"/>
        <end position="180"/>
    </location>
    <ligand>
        <name>FAD</name>
        <dbReference type="ChEBI" id="CHEBI:57692"/>
    </ligand>
</feature>
<dbReference type="SUPFAM" id="SSF54373">
    <property type="entry name" value="FAD-linked reductases, C-terminal domain"/>
    <property type="match status" value="1"/>
</dbReference>
<dbReference type="InterPro" id="IPR050703">
    <property type="entry name" value="Flavin_MAO"/>
</dbReference>
<dbReference type="InterPro" id="IPR036188">
    <property type="entry name" value="FAD/NAD-bd_sf"/>
</dbReference>
<proteinExistence type="inferred from homology"/>
<dbReference type="Gene3D" id="3.50.50.60">
    <property type="entry name" value="FAD/NAD(P)-binding domain"/>
    <property type="match status" value="1"/>
</dbReference>
<dbReference type="InterPro" id="IPR001613">
    <property type="entry name" value="Flavin_amine_oxidase"/>
</dbReference>
<name>A0A074VC48_AURM1</name>
<dbReference type="InterPro" id="IPR035959">
    <property type="entry name" value="RutC-like_sf"/>
</dbReference>
<dbReference type="Gene3D" id="3.90.660.10">
    <property type="match status" value="1"/>
</dbReference>
<evidence type="ECO:0000259" key="7">
    <source>
        <dbReference type="Pfam" id="PF01593"/>
    </source>
</evidence>
<dbReference type="AlphaFoldDB" id="A0A074VC48"/>
<evidence type="ECO:0000256" key="2">
    <source>
        <dbReference type="ARBA" id="ARBA00005995"/>
    </source>
</evidence>
<dbReference type="Gene3D" id="3.30.1330.40">
    <property type="entry name" value="RutC-like"/>
    <property type="match status" value="1"/>
</dbReference>
<keyword evidence="9" id="KW-1185">Reference proteome</keyword>
<evidence type="ECO:0000256" key="5">
    <source>
        <dbReference type="PIRSR" id="PIRSR601613-1"/>
    </source>
</evidence>
<reference evidence="8 9" key="1">
    <citation type="journal article" date="2014" name="BMC Genomics">
        <title>Genome sequencing of four Aureobasidium pullulans varieties: biotechnological potential, stress tolerance, and description of new species.</title>
        <authorList>
            <person name="Gostin Ar C."/>
            <person name="Ohm R.A."/>
            <person name="Kogej T."/>
            <person name="Sonjak S."/>
            <person name="Turk M."/>
            <person name="Zajc J."/>
            <person name="Zalar P."/>
            <person name="Grube M."/>
            <person name="Sun H."/>
            <person name="Han J."/>
            <person name="Sharma A."/>
            <person name="Chiniquy J."/>
            <person name="Ngan C.Y."/>
            <person name="Lipzen A."/>
            <person name="Barry K."/>
            <person name="Grigoriev I.V."/>
            <person name="Gunde-Cimerman N."/>
        </authorList>
    </citation>
    <scope>NUCLEOTIDE SEQUENCE [LARGE SCALE GENOMIC DNA]</scope>
    <source>
        <strain evidence="8 9">CBS 110374</strain>
    </source>
</reference>
<dbReference type="InterPro" id="IPR002937">
    <property type="entry name" value="Amino_oxidase"/>
</dbReference>
<keyword evidence="6" id="KW-0274">FAD</keyword>
<dbReference type="Pfam" id="PF01042">
    <property type="entry name" value="Ribonuc_L-PSP"/>
    <property type="match status" value="1"/>
</dbReference>